<evidence type="ECO:0000256" key="3">
    <source>
        <dbReference type="SAM" id="SignalP"/>
    </source>
</evidence>
<reference evidence="6" key="1">
    <citation type="submission" date="2016-10" db="EMBL/GenBank/DDBJ databases">
        <authorList>
            <person name="Varghese N."/>
            <person name="Submissions S."/>
        </authorList>
    </citation>
    <scope>NUCLEOTIDE SEQUENCE [LARGE SCALE GENOMIC DNA]</scope>
    <source>
        <strain evidence="6">DSM 22127</strain>
    </source>
</reference>
<name>A0A1H1LAV7_9ACTN</name>
<dbReference type="InterPro" id="IPR050570">
    <property type="entry name" value="Cell_wall_metabolism_enzyme"/>
</dbReference>
<dbReference type="InterPro" id="IPR016047">
    <property type="entry name" value="M23ase_b-sheet_dom"/>
</dbReference>
<feature type="chain" id="PRO_5009253252" evidence="3">
    <location>
        <begin position="22"/>
        <end position="405"/>
    </location>
</feature>
<dbReference type="InterPro" id="IPR011055">
    <property type="entry name" value="Dup_hybrid_motif"/>
</dbReference>
<evidence type="ECO:0000313" key="6">
    <source>
        <dbReference type="Proteomes" id="UP000198859"/>
    </source>
</evidence>
<keyword evidence="5" id="KW-0378">Hydrolase</keyword>
<keyword evidence="2" id="KW-0175">Coiled coil</keyword>
<dbReference type="CDD" id="cd12797">
    <property type="entry name" value="M23_peptidase"/>
    <property type="match status" value="1"/>
</dbReference>
<evidence type="ECO:0000259" key="4">
    <source>
        <dbReference type="Pfam" id="PF01551"/>
    </source>
</evidence>
<accession>A0A1H1LAV7</accession>
<gene>
    <name evidence="5" type="ORF">SAMN04488570_0125</name>
</gene>
<dbReference type="PANTHER" id="PTHR21666:SF289">
    <property type="entry name" value="L-ALA--D-GLU ENDOPEPTIDASE"/>
    <property type="match status" value="1"/>
</dbReference>
<dbReference type="STRING" id="642780.SAMN04488570_0125"/>
<dbReference type="Gene3D" id="6.10.250.3150">
    <property type="match status" value="1"/>
</dbReference>
<dbReference type="Proteomes" id="UP000198859">
    <property type="component" value="Chromosome I"/>
</dbReference>
<organism evidence="5 6">
    <name type="scientific">Nocardioides scoriae</name>
    <dbReference type="NCBI Taxonomy" id="642780"/>
    <lineage>
        <taxon>Bacteria</taxon>
        <taxon>Bacillati</taxon>
        <taxon>Actinomycetota</taxon>
        <taxon>Actinomycetes</taxon>
        <taxon>Propionibacteriales</taxon>
        <taxon>Nocardioidaceae</taxon>
        <taxon>Nocardioides</taxon>
    </lineage>
</organism>
<feature type="coiled-coil region" evidence="2">
    <location>
        <begin position="171"/>
        <end position="198"/>
    </location>
</feature>
<dbReference type="SUPFAM" id="SSF51261">
    <property type="entry name" value="Duplicated hybrid motif"/>
    <property type="match status" value="1"/>
</dbReference>
<feature type="coiled-coil region" evidence="2">
    <location>
        <begin position="36"/>
        <end position="119"/>
    </location>
</feature>
<dbReference type="OrthoDB" id="1099523at2"/>
<dbReference type="AlphaFoldDB" id="A0A1H1LAV7"/>
<evidence type="ECO:0000313" key="5">
    <source>
        <dbReference type="EMBL" id="SDR71452.1"/>
    </source>
</evidence>
<dbReference type="Gene3D" id="2.70.70.10">
    <property type="entry name" value="Glucose Permease (Domain IIA)"/>
    <property type="match status" value="1"/>
</dbReference>
<protein>
    <submittedName>
        <fullName evidence="5">Murein DD-endopeptidase MepM and murein hydrolase activator NlpD, contain LysM domain</fullName>
    </submittedName>
</protein>
<sequence length="405" mass="43109">MTVSALLALSSVVVTVPIATADDDLRDKQRDARSDVRSAQEDLQESSRALAAAATRLREARAKLSGAQQRLGAAQAELVEARRLDLRMQARLEAAEARLARAQAALEVARERVRGQRADIGRLAASMYVNGDPSMMGLSVVLNSQDPAEATSQLNTVDSLMSRQDLTLDELRATRAAMVAEEAEVAAAKEAVAEQRAAAATNLSRSQELERQAAAARTEVASLVVGRRAAEAQAGRARAADAGQLRAAEQQAARIKRLILERAARQRGGVTGASGGFLARPVPGYVTSPYGYRIHPIYGYYGLHDGTDFHAPCGTPNVAVAAGTVISTAWSDVYGNRLYLDVGQVNGKNMTVVYNHLSSYAVGAGQRVGRGQVVGYAGTTGWSTACHLHFSVLLDGNPVDPMRYL</sequence>
<proteinExistence type="predicted"/>
<dbReference type="EMBL" id="LT629757">
    <property type="protein sequence ID" value="SDR71452.1"/>
    <property type="molecule type" value="Genomic_DNA"/>
</dbReference>
<dbReference type="RefSeq" id="WP_091725094.1">
    <property type="nucleotide sequence ID" value="NZ_LT629757.1"/>
</dbReference>
<feature type="domain" description="M23ase beta-sheet core" evidence="4">
    <location>
        <begin position="303"/>
        <end position="401"/>
    </location>
</feature>
<evidence type="ECO:0000256" key="2">
    <source>
        <dbReference type="SAM" id="Coils"/>
    </source>
</evidence>
<dbReference type="PANTHER" id="PTHR21666">
    <property type="entry name" value="PEPTIDASE-RELATED"/>
    <property type="match status" value="1"/>
</dbReference>
<feature type="signal peptide" evidence="3">
    <location>
        <begin position="1"/>
        <end position="21"/>
    </location>
</feature>
<dbReference type="Pfam" id="PF01551">
    <property type="entry name" value="Peptidase_M23"/>
    <property type="match status" value="1"/>
</dbReference>
<dbReference type="GO" id="GO:0004222">
    <property type="term" value="F:metalloendopeptidase activity"/>
    <property type="evidence" value="ECO:0007669"/>
    <property type="project" value="TreeGrafter"/>
</dbReference>
<keyword evidence="6" id="KW-1185">Reference proteome</keyword>
<evidence type="ECO:0000256" key="1">
    <source>
        <dbReference type="ARBA" id="ARBA00022729"/>
    </source>
</evidence>
<keyword evidence="1 3" id="KW-0732">Signal</keyword>